<evidence type="ECO:0000256" key="1">
    <source>
        <dbReference type="ARBA" id="ARBA00022490"/>
    </source>
</evidence>
<dbReference type="GO" id="GO:0051304">
    <property type="term" value="P:chromosome separation"/>
    <property type="evidence" value="ECO:0007669"/>
    <property type="project" value="InterPro"/>
</dbReference>
<dbReference type="InterPro" id="IPR036388">
    <property type="entry name" value="WH-like_DNA-bd_sf"/>
</dbReference>
<organism evidence="6 7">
    <name type="scientific">Hansschlegelia beijingensis</name>
    <dbReference type="NCBI Taxonomy" id="1133344"/>
    <lineage>
        <taxon>Bacteria</taxon>
        <taxon>Pseudomonadati</taxon>
        <taxon>Pseudomonadota</taxon>
        <taxon>Alphaproteobacteria</taxon>
        <taxon>Hyphomicrobiales</taxon>
        <taxon>Methylopilaceae</taxon>
        <taxon>Hansschlegelia</taxon>
    </lineage>
</organism>
<accession>A0A7W6GGF1</accession>
<keyword evidence="7" id="KW-1185">Reference proteome</keyword>
<name>A0A7W6GGF1_9HYPH</name>
<sequence length="249" mass="26587">MSGPHDAPPLPLEGLDGRLTADERSRVDPLHRNIVEATLFASPAPVDEAALAARLPPGADLRLVLRMLVQDYAGRGVNLRRVGAGWAFRTAPEVAAAVVAGARETKKLSRAAIETLAIIAYHQPTTRAEIEEIRGVATSRGTLETLLEAGFIRLRGRRRSPGRPVTFGTTPAFLDHFGLEQVSDLPGLAELKAAGLLDARLPPGLDLPPPSDDDGLRADEDPLEDDDPFEPAVAPDDAAGEGSQERRDL</sequence>
<reference evidence="6 7" key="1">
    <citation type="submission" date="2020-08" db="EMBL/GenBank/DDBJ databases">
        <title>Genomic Encyclopedia of Type Strains, Phase IV (KMG-IV): sequencing the most valuable type-strain genomes for metagenomic binning, comparative biology and taxonomic classification.</title>
        <authorList>
            <person name="Goeker M."/>
        </authorList>
    </citation>
    <scope>NUCLEOTIDE SEQUENCE [LARGE SCALE GENOMIC DNA]</scope>
    <source>
        <strain evidence="6 7">DSM 25481</strain>
    </source>
</reference>
<dbReference type="Gene3D" id="1.10.10.10">
    <property type="entry name" value="Winged helix-like DNA-binding domain superfamily/Winged helix DNA-binding domain"/>
    <property type="match status" value="2"/>
</dbReference>
<evidence type="ECO:0000256" key="5">
    <source>
        <dbReference type="SAM" id="MobiDB-lite"/>
    </source>
</evidence>
<proteinExistence type="predicted"/>
<protein>
    <submittedName>
        <fullName evidence="6">Segregation and condensation protein B</fullName>
    </submittedName>
</protein>
<dbReference type="PANTHER" id="PTHR34298">
    <property type="entry name" value="SEGREGATION AND CONDENSATION PROTEIN B"/>
    <property type="match status" value="1"/>
</dbReference>
<dbReference type="Proteomes" id="UP000528964">
    <property type="component" value="Unassembled WGS sequence"/>
</dbReference>
<keyword evidence="2" id="KW-0132">Cell division</keyword>
<dbReference type="GO" id="GO:0051301">
    <property type="term" value="P:cell division"/>
    <property type="evidence" value="ECO:0007669"/>
    <property type="project" value="UniProtKB-KW"/>
</dbReference>
<evidence type="ECO:0000256" key="2">
    <source>
        <dbReference type="ARBA" id="ARBA00022618"/>
    </source>
</evidence>
<evidence type="ECO:0000313" key="6">
    <source>
        <dbReference type="EMBL" id="MBB3974300.1"/>
    </source>
</evidence>
<dbReference type="EMBL" id="JACIDR010000005">
    <property type="protein sequence ID" value="MBB3974300.1"/>
    <property type="molecule type" value="Genomic_DNA"/>
</dbReference>
<evidence type="ECO:0000256" key="4">
    <source>
        <dbReference type="ARBA" id="ARBA00023306"/>
    </source>
</evidence>
<comment type="caution">
    <text evidence="6">The sequence shown here is derived from an EMBL/GenBank/DDBJ whole genome shotgun (WGS) entry which is preliminary data.</text>
</comment>
<dbReference type="InterPro" id="IPR036390">
    <property type="entry name" value="WH_DNA-bd_sf"/>
</dbReference>
<feature type="region of interest" description="Disordered" evidence="5">
    <location>
        <begin position="200"/>
        <end position="249"/>
    </location>
</feature>
<dbReference type="RefSeq" id="WP_183396147.1">
    <property type="nucleotide sequence ID" value="NZ_JACIDR010000005.1"/>
</dbReference>
<dbReference type="Pfam" id="PF04079">
    <property type="entry name" value="SMC_ScpB"/>
    <property type="match status" value="1"/>
</dbReference>
<dbReference type="InterPro" id="IPR005234">
    <property type="entry name" value="ScpB_csome_segregation"/>
</dbReference>
<evidence type="ECO:0000313" key="7">
    <source>
        <dbReference type="Proteomes" id="UP000528964"/>
    </source>
</evidence>
<keyword evidence="1" id="KW-0963">Cytoplasm</keyword>
<evidence type="ECO:0000256" key="3">
    <source>
        <dbReference type="ARBA" id="ARBA00022829"/>
    </source>
</evidence>
<dbReference type="PANTHER" id="PTHR34298:SF2">
    <property type="entry name" value="SEGREGATION AND CONDENSATION PROTEIN B"/>
    <property type="match status" value="1"/>
</dbReference>
<dbReference type="SUPFAM" id="SSF46785">
    <property type="entry name" value="Winged helix' DNA-binding domain"/>
    <property type="match status" value="2"/>
</dbReference>
<dbReference type="AlphaFoldDB" id="A0A7W6GGF1"/>
<gene>
    <name evidence="6" type="ORF">GGR24_002981</name>
</gene>
<keyword evidence="3" id="KW-0159">Chromosome partition</keyword>
<keyword evidence="4" id="KW-0131">Cell cycle</keyword>
<dbReference type="NCBIfam" id="TIGR00281">
    <property type="entry name" value="SMC-Scp complex subunit ScpB"/>
    <property type="match status" value="1"/>
</dbReference>